<evidence type="ECO:0000313" key="3">
    <source>
        <dbReference type="Proteomes" id="UP001239445"/>
    </source>
</evidence>
<keyword evidence="1" id="KW-0812">Transmembrane</keyword>
<name>A0AAJ0BQU6_9PEZI</name>
<feature type="transmembrane region" description="Helical" evidence="1">
    <location>
        <begin position="169"/>
        <end position="188"/>
    </location>
</feature>
<protein>
    <submittedName>
        <fullName evidence="2">Uncharacterized protein</fullName>
    </submittedName>
</protein>
<evidence type="ECO:0000256" key="1">
    <source>
        <dbReference type="SAM" id="Phobius"/>
    </source>
</evidence>
<organism evidence="2 3">
    <name type="scientific">Echria macrotheca</name>
    <dbReference type="NCBI Taxonomy" id="438768"/>
    <lineage>
        <taxon>Eukaryota</taxon>
        <taxon>Fungi</taxon>
        <taxon>Dikarya</taxon>
        <taxon>Ascomycota</taxon>
        <taxon>Pezizomycotina</taxon>
        <taxon>Sordariomycetes</taxon>
        <taxon>Sordariomycetidae</taxon>
        <taxon>Sordariales</taxon>
        <taxon>Schizotheciaceae</taxon>
        <taxon>Echria</taxon>
    </lineage>
</organism>
<proteinExistence type="predicted"/>
<feature type="transmembrane region" description="Helical" evidence="1">
    <location>
        <begin position="142"/>
        <end position="162"/>
    </location>
</feature>
<gene>
    <name evidence="2" type="ORF">QBC47DRAFT_29085</name>
</gene>
<sequence>MFSSPHRNSLPRPTCKPHRHWPRYLPLDQIGGPSRDPIGCPRCLRCDVPASDPCRRQAIPALDSGFWINSWISSKPQPWLSPPPPSPRPLLSLIKGPPCGGGSRGSRGGSAAWLAGSCLPGREIRHDKDGVVLVFRPSTSCLFSLFAFILLVVFVPSVLSVAKHHSFCLTASSVCHSVAVLILFLYLLHSLTTPATVFAGSPPRGSIPALFSIL</sequence>
<comment type="caution">
    <text evidence="2">The sequence shown here is derived from an EMBL/GenBank/DDBJ whole genome shotgun (WGS) entry which is preliminary data.</text>
</comment>
<dbReference type="EMBL" id="MU839827">
    <property type="protein sequence ID" value="KAK1761449.1"/>
    <property type="molecule type" value="Genomic_DNA"/>
</dbReference>
<dbReference type="AlphaFoldDB" id="A0AAJ0BQU6"/>
<keyword evidence="3" id="KW-1185">Reference proteome</keyword>
<keyword evidence="1" id="KW-0472">Membrane</keyword>
<reference evidence="2" key="1">
    <citation type="submission" date="2023-06" db="EMBL/GenBank/DDBJ databases">
        <title>Genome-scale phylogeny and comparative genomics of the fungal order Sordariales.</title>
        <authorList>
            <consortium name="Lawrence Berkeley National Laboratory"/>
            <person name="Hensen N."/>
            <person name="Bonometti L."/>
            <person name="Westerberg I."/>
            <person name="Brannstrom I.O."/>
            <person name="Guillou S."/>
            <person name="Cros-Aarteil S."/>
            <person name="Calhoun S."/>
            <person name="Haridas S."/>
            <person name="Kuo A."/>
            <person name="Mondo S."/>
            <person name="Pangilinan J."/>
            <person name="Riley R."/>
            <person name="Labutti K."/>
            <person name="Andreopoulos B."/>
            <person name="Lipzen A."/>
            <person name="Chen C."/>
            <person name="Yanf M."/>
            <person name="Daum C."/>
            <person name="Ng V."/>
            <person name="Clum A."/>
            <person name="Steindorff A."/>
            <person name="Ohm R."/>
            <person name="Martin F."/>
            <person name="Silar P."/>
            <person name="Natvig D."/>
            <person name="Lalanne C."/>
            <person name="Gautier V."/>
            <person name="Ament-Velasquez S.L."/>
            <person name="Kruys A."/>
            <person name="Hutchinson M.I."/>
            <person name="Powell A.J."/>
            <person name="Barry K."/>
            <person name="Miller A.N."/>
            <person name="Grigoriev I.V."/>
            <person name="Debuchy R."/>
            <person name="Gladieux P."/>
            <person name="Thoren M.H."/>
            <person name="Johannesson H."/>
        </authorList>
    </citation>
    <scope>NUCLEOTIDE SEQUENCE</scope>
    <source>
        <strain evidence="2">PSN4</strain>
    </source>
</reference>
<dbReference type="Proteomes" id="UP001239445">
    <property type="component" value="Unassembled WGS sequence"/>
</dbReference>
<accession>A0AAJ0BQU6</accession>
<evidence type="ECO:0000313" key="2">
    <source>
        <dbReference type="EMBL" id="KAK1761449.1"/>
    </source>
</evidence>
<keyword evidence="1" id="KW-1133">Transmembrane helix</keyword>